<keyword evidence="1" id="KW-0812">Transmembrane</keyword>
<dbReference type="EMBL" id="CAKMMW010000003">
    <property type="protein sequence ID" value="CAH1200291.1"/>
    <property type="molecule type" value="Genomic_DNA"/>
</dbReference>
<proteinExistence type="predicted"/>
<evidence type="ECO:0000313" key="3">
    <source>
        <dbReference type="Proteomes" id="UP000838821"/>
    </source>
</evidence>
<keyword evidence="3" id="KW-1185">Reference proteome</keyword>
<sequence>MNERRVIRLKGFKNVVYMSLAVGMLFYSIPQLNFREVGSLPMIFSVIWLVMALLIIAAHLHQILGVDEEKRKQQLRINRMKKWQMEQLVQGRRKLLQFRK</sequence>
<protein>
    <submittedName>
        <fullName evidence="2">Uncharacterized protein</fullName>
    </submittedName>
</protein>
<organism evidence="2 3">
    <name type="scientific">Paenibacillus allorhizoplanae</name>
    <dbReference type="NCBI Taxonomy" id="2905648"/>
    <lineage>
        <taxon>Bacteria</taxon>
        <taxon>Bacillati</taxon>
        <taxon>Bacillota</taxon>
        <taxon>Bacilli</taxon>
        <taxon>Bacillales</taxon>
        <taxon>Paenibacillaceae</taxon>
        <taxon>Paenibacillus</taxon>
    </lineage>
</organism>
<evidence type="ECO:0000313" key="2">
    <source>
        <dbReference type="EMBL" id="CAH1200291.1"/>
    </source>
</evidence>
<accession>A0ABM9C097</accession>
<gene>
    <name evidence="2" type="ORF">PAECIP111891_01638</name>
</gene>
<feature type="transmembrane region" description="Helical" evidence="1">
    <location>
        <begin position="12"/>
        <end position="30"/>
    </location>
</feature>
<feature type="transmembrane region" description="Helical" evidence="1">
    <location>
        <begin position="42"/>
        <end position="66"/>
    </location>
</feature>
<name>A0ABM9C097_9BACL</name>
<evidence type="ECO:0000256" key="1">
    <source>
        <dbReference type="SAM" id="Phobius"/>
    </source>
</evidence>
<dbReference type="Proteomes" id="UP000838821">
    <property type="component" value="Unassembled WGS sequence"/>
</dbReference>
<reference evidence="2" key="1">
    <citation type="submission" date="2022-01" db="EMBL/GenBank/DDBJ databases">
        <authorList>
            <person name="Criscuolo A."/>
        </authorList>
    </citation>
    <scope>NUCLEOTIDE SEQUENCE</scope>
    <source>
        <strain evidence="2">CIP111891</strain>
    </source>
</reference>
<dbReference type="RefSeq" id="WP_235550640.1">
    <property type="nucleotide sequence ID" value="NZ_CAKMMW010000003.1"/>
</dbReference>
<keyword evidence="1" id="KW-1133">Transmembrane helix</keyword>
<comment type="caution">
    <text evidence="2">The sequence shown here is derived from an EMBL/GenBank/DDBJ whole genome shotgun (WGS) entry which is preliminary data.</text>
</comment>
<keyword evidence="1" id="KW-0472">Membrane</keyword>